<dbReference type="InterPro" id="IPR000620">
    <property type="entry name" value="EamA_dom"/>
</dbReference>
<dbReference type="OrthoDB" id="9810818at2"/>
<comment type="similarity">
    <text evidence="2">Belongs to the EamA transporter family.</text>
</comment>
<dbReference type="RefSeq" id="WP_133441863.1">
    <property type="nucleotide sequence ID" value="NZ_CP034726.1"/>
</dbReference>
<dbReference type="AlphaFoldDB" id="A0A4P6ZKS9"/>
<sequence>MSNKSRGLTLDIIGCICWGVSGTFSQYLFENHVVSVWWIAGVRALIAGIVILSAYKIFEHGSLTSIWHNTHDWLTLLAFTFLGMLPWQVTYFLAIKYSNAPTATVLQFTGPVFIILAMAGIKFRWPRRIDVISIIISMTGLILMVTNGQLTKLALAPLGVFWGVMTGVTQATYTLIPGKLLHKYNSELILGWAMLLGSFPLVPQIHPLPMYKLTPIVLIALAVIIFGGTVIGYLFYLISLKYLRPTVTGMLDCFEPLTATILSVMFLGTRMTWIEVVGALMILLTAFLQAIPEK</sequence>
<keyword evidence="3" id="KW-0812">Transmembrane</keyword>
<dbReference type="KEGG" id="lji:ELX58_03950"/>
<feature type="transmembrane region" description="Helical" evidence="3">
    <location>
        <begin position="131"/>
        <end position="148"/>
    </location>
</feature>
<evidence type="ECO:0000256" key="1">
    <source>
        <dbReference type="ARBA" id="ARBA00004127"/>
    </source>
</evidence>
<keyword evidence="3" id="KW-0472">Membrane</keyword>
<feature type="transmembrane region" description="Helical" evidence="3">
    <location>
        <begin position="100"/>
        <end position="119"/>
    </location>
</feature>
<accession>A0A4P6ZKS9</accession>
<proteinExistence type="inferred from homology"/>
<evidence type="ECO:0000259" key="4">
    <source>
        <dbReference type="Pfam" id="PF00892"/>
    </source>
</evidence>
<reference evidence="6" key="1">
    <citation type="submission" date="2018-12" db="EMBL/GenBank/DDBJ databases">
        <title>A new species of lactobacillus.</title>
        <authorList>
            <person name="Jian Y."/>
            <person name="Xin L."/>
            <person name="Hong Z.J."/>
            <person name="Ming L.Z."/>
            <person name="Hong X.Z."/>
        </authorList>
    </citation>
    <scope>NUCLEOTIDE SEQUENCE [LARGE SCALE GENOMIC DNA]</scope>
    <source>
        <strain evidence="6">HSLZ-75</strain>
    </source>
</reference>
<evidence type="ECO:0000313" key="5">
    <source>
        <dbReference type="EMBL" id="QBP18304.1"/>
    </source>
</evidence>
<protein>
    <submittedName>
        <fullName evidence="5">EamA/RhaT family transporter</fullName>
    </submittedName>
</protein>
<evidence type="ECO:0000256" key="3">
    <source>
        <dbReference type="SAM" id="Phobius"/>
    </source>
</evidence>
<dbReference type="GO" id="GO:0016020">
    <property type="term" value="C:membrane"/>
    <property type="evidence" value="ECO:0007669"/>
    <property type="project" value="InterPro"/>
</dbReference>
<dbReference type="Pfam" id="PF00892">
    <property type="entry name" value="EamA"/>
    <property type="match status" value="2"/>
</dbReference>
<feature type="domain" description="EamA" evidence="4">
    <location>
        <begin position="158"/>
        <end position="288"/>
    </location>
</feature>
<organism evidence="5 6">
    <name type="scientific">Acetilactobacillus jinshanensis</name>
    <dbReference type="NCBI Taxonomy" id="1720083"/>
    <lineage>
        <taxon>Bacteria</taxon>
        <taxon>Bacillati</taxon>
        <taxon>Bacillota</taxon>
        <taxon>Bacilli</taxon>
        <taxon>Lactobacillales</taxon>
        <taxon>Lactobacillaceae</taxon>
        <taxon>Acetilactobacillus</taxon>
    </lineage>
</organism>
<feature type="domain" description="EamA" evidence="4">
    <location>
        <begin position="7"/>
        <end position="145"/>
    </location>
</feature>
<feature type="transmembrane region" description="Helical" evidence="3">
    <location>
        <begin position="154"/>
        <end position="176"/>
    </location>
</feature>
<dbReference type="EMBL" id="CP034726">
    <property type="protein sequence ID" value="QBP18304.1"/>
    <property type="molecule type" value="Genomic_DNA"/>
</dbReference>
<feature type="transmembrane region" description="Helical" evidence="3">
    <location>
        <begin position="7"/>
        <end position="29"/>
    </location>
</feature>
<name>A0A4P6ZKS9_9LACO</name>
<gene>
    <name evidence="5" type="ORF">ELX58_03950</name>
</gene>
<dbReference type="PANTHER" id="PTHR22911">
    <property type="entry name" value="ACYL-MALONYL CONDENSING ENZYME-RELATED"/>
    <property type="match status" value="1"/>
</dbReference>
<dbReference type="PANTHER" id="PTHR22911:SF79">
    <property type="entry name" value="MOBA-LIKE NTP TRANSFERASE DOMAIN-CONTAINING PROTEIN"/>
    <property type="match status" value="1"/>
</dbReference>
<feature type="transmembrane region" description="Helical" evidence="3">
    <location>
        <begin position="35"/>
        <end position="55"/>
    </location>
</feature>
<feature type="transmembrane region" description="Helical" evidence="3">
    <location>
        <begin position="217"/>
        <end position="238"/>
    </location>
</feature>
<keyword evidence="6" id="KW-1185">Reference proteome</keyword>
<feature type="transmembrane region" description="Helical" evidence="3">
    <location>
        <begin position="188"/>
        <end position="205"/>
    </location>
</feature>
<dbReference type="SUPFAM" id="SSF103481">
    <property type="entry name" value="Multidrug resistance efflux transporter EmrE"/>
    <property type="match status" value="2"/>
</dbReference>
<dbReference type="InterPro" id="IPR037185">
    <property type="entry name" value="EmrE-like"/>
</dbReference>
<comment type="subcellular location">
    <subcellularLocation>
        <location evidence="1">Endomembrane system</location>
        <topology evidence="1">Multi-pass membrane protein</topology>
    </subcellularLocation>
</comment>
<keyword evidence="3" id="KW-1133">Transmembrane helix</keyword>
<evidence type="ECO:0000256" key="2">
    <source>
        <dbReference type="ARBA" id="ARBA00007362"/>
    </source>
</evidence>
<feature type="transmembrane region" description="Helical" evidence="3">
    <location>
        <begin position="273"/>
        <end position="291"/>
    </location>
</feature>
<evidence type="ECO:0000313" key="6">
    <source>
        <dbReference type="Proteomes" id="UP000294321"/>
    </source>
</evidence>
<feature type="transmembrane region" description="Helical" evidence="3">
    <location>
        <begin position="76"/>
        <end position="94"/>
    </location>
</feature>
<dbReference type="Proteomes" id="UP000294321">
    <property type="component" value="Chromosome"/>
</dbReference>